<dbReference type="RefSeq" id="WP_036935302.1">
    <property type="nucleotide sequence ID" value="NZ_JQKC01000001.1"/>
</dbReference>
<comment type="caution">
    <text evidence="1">The sequence shown here is derived from an EMBL/GenBank/DDBJ whole genome shotgun (WGS) entry which is preliminary data.</text>
</comment>
<accession>A0A0L6JVA9</accession>
<dbReference type="AlphaFoldDB" id="A0A0L6JVA9"/>
<dbReference type="STRING" id="398512.Bccel_4859"/>
<evidence type="ECO:0000313" key="1">
    <source>
        <dbReference type="EMBL" id="KNY29585.1"/>
    </source>
</evidence>
<reference evidence="2" key="1">
    <citation type="submission" date="2015-07" db="EMBL/GenBank/DDBJ databases">
        <title>Near-Complete Genome Sequence of the Cellulolytic Bacterium Bacteroides (Pseudobacteroides) cellulosolvens ATCC 35603.</title>
        <authorList>
            <person name="Dassa B."/>
            <person name="Utturkar S.M."/>
            <person name="Klingeman D.M."/>
            <person name="Hurt R.A."/>
            <person name="Keller M."/>
            <person name="Xu J."/>
            <person name="Reddy Y.H.K."/>
            <person name="Borovok I."/>
            <person name="Grinberg I.R."/>
            <person name="Lamed R."/>
            <person name="Zhivin O."/>
            <person name="Bayer E.A."/>
            <person name="Brown S.D."/>
        </authorList>
    </citation>
    <scope>NUCLEOTIDE SEQUENCE [LARGE SCALE GENOMIC DNA]</scope>
    <source>
        <strain evidence="2">DSM 2933</strain>
    </source>
</reference>
<organism evidence="1 2">
    <name type="scientific">Pseudobacteroides cellulosolvens ATCC 35603 = DSM 2933</name>
    <dbReference type="NCBI Taxonomy" id="398512"/>
    <lineage>
        <taxon>Bacteria</taxon>
        <taxon>Bacillati</taxon>
        <taxon>Bacillota</taxon>
        <taxon>Clostridia</taxon>
        <taxon>Eubacteriales</taxon>
        <taxon>Oscillospiraceae</taxon>
        <taxon>Pseudobacteroides</taxon>
    </lineage>
</organism>
<keyword evidence="2" id="KW-1185">Reference proteome</keyword>
<protein>
    <submittedName>
        <fullName evidence="1">Uncharacterized protein</fullName>
    </submittedName>
</protein>
<gene>
    <name evidence="1" type="ORF">Bccel_4859</name>
</gene>
<sequence precursor="true">MNKKLVRTGIGLVVGGSLLITSTFMSIADGPSGYDTLKAAFRNSRNIENATFTVSGSVSDNSKDMVKISSTFKADEEEHLYSGTIAINSDKVNKSYTLYGSKNQVVFKDTASNVYNKLECNDEYEGKRHQSRRHNNVHENPQLEAIGEKIMDTLVGDLKKQVTLKEMDNGEKQIGIDLDKDEIPSLVNLLLAVKEDKSHEADKQDKIHEIFGVNTDDCTMPELANDIKAEKVDVKITVDKDNTIKGLDVEFGVSGKDEANIVHEQEMKLSMTVSEVGSTKVDTVSLEGKTVKEISSDEFDCHKR</sequence>
<dbReference type="Proteomes" id="UP000036923">
    <property type="component" value="Unassembled WGS sequence"/>
</dbReference>
<dbReference type="eggNOG" id="ENOG5032QGI">
    <property type="taxonomic scope" value="Bacteria"/>
</dbReference>
<name>A0A0L6JVA9_9FIRM</name>
<evidence type="ECO:0000313" key="2">
    <source>
        <dbReference type="Proteomes" id="UP000036923"/>
    </source>
</evidence>
<dbReference type="EMBL" id="LGTC01000001">
    <property type="protein sequence ID" value="KNY29585.1"/>
    <property type="molecule type" value="Genomic_DNA"/>
</dbReference>
<proteinExistence type="predicted"/>
<dbReference type="OrthoDB" id="2081845at2"/>